<keyword evidence="2 6" id="KW-0489">Methyltransferase</keyword>
<sequence>MTTFSHPLFSATRYASFRPLYPASLYTQYLLPYHQGARTQLLDLGCGPGTVTRPLSSYFTHTLGTDPSSQMLATARSLTPLEEYPTISYACCPAEQIPLPDASVDMAVAAQAAHWFDQAKWWEEMARVVRPGGTVAIWGYRDFLFPRFPKASLVLRRYTYGEEKLGPLWQQPGRAVVEGRYRDVKPPPQDWEGVKRLEFEPEFEVPAGEEEEREVRRPVEKDHETEETGQMMGRRLKLREVEEYVRTWSSVHKWVTENPGVKRLEQVGDGFGRGDIVDEMFFEMAKVEGWESKEEEVDIAWGHGILLARKK</sequence>
<dbReference type="InterPro" id="IPR029063">
    <property type="entry name" value="SAM-dependent_MTases_sf"/>
</dbReference>
<dbReference type="Proteomes" id="UP000018144">
    <property type="component" value="Unassembled WGS sequence"/>
</dbReference>
<dbReference type="STRING" id="1076935.U4LTT7"/>
<comment type="similarity">
    <text evidence="1">Belongs to the methyltransferase superfamily.</text>
</comment>
<feature type="region of interest" description="Disordered" evidence="4">
    <location>
        <begin position="205"/>
        <end position="232"/>
    </location>
</feature>
<proteinExistence type="inferred from homology"/>
<evidence type="ECO:0000313" key="6">
    <source>
        <dbReference type="EMBL" id="CCX31076.1"/>
    </source>
</evidence>
<organism evidence="6 7">
    <name type="scientific">Pyronema omphalodes (strain CBS 100304)</name>
    <name type="common">Pyronema confluens</name>
    <dbReference type="NCBI Taxonomy" id="1076935"/>
    <lineage>
        <taxon>Eukaryota</taxon>
        <taxon>Fungi</taxon>
        <taxon>Dikarya</taxon>
        <taxon>Ascomycota</taxon>
        <taxon>Pezizomycotina</taxon>
        <taxon>Pezizomycetes</taxon>
        <taxon>Pezizales</taxon>
        <taxon>Pyronemataceae</taxon>
        <taxon>Pyronema</taxon>
    </lineage>
</organism>
<dbReference type="PANTHER" id="PTHR44942:SF4">
    <property type="entry name" value="METHYLTRANSFERASE TYPE 11 DOMAIN-CONTAINING PROTEIN"/>
    <property type="match status" value="1"/>
</dbReference>
<name>U4LTT7_PYROM</name>
<dbReference type="EMBL" id="HF935531">
    <property type="protein sequence ID" value="CCX31076.1"/>
    <property type="molecule type" value="Genomic_DNA"/>
</dbReference>
<gene>
    <name evidence="6" type="ORF">PCON_09904</name>
</gene>
<evidence type="ECO:0000256" key="2">
    <source>
        <dbReference type="ARBA" id="ARBA00022603"/>
    </source>
</evidence>
<dbReference type="InterPro" id="IPR013216">
    <property type="entry name" value="Methyltransf_11"/>
</dbReference>
<dbReference type="GO" id="GO:0008757">
    <property type="term" value="F:S-adenosylmethionine-dependent methyltransferase activity"/>
    <property type="evidence" value="ECO:0007669"/>
    <property type="project" value="InterPro"/>
</dbReference>
<dbReference type="PANTHER" id="PTHR44942">
    <property type="entry name" value="METHYLTRANSF_11 DOMAIN-CONTAINING PROTEIN"/>
    <property type="match status" value="1"/>
</dbReference>
<evidence type="ECO:0000256" key="1">
    <source>
        <dbReference type="ARBA" id="ARBA00008361"/>
    </source>
</evidence>
<accession>U4LTT7</accession>
<dbReference type="InterPro" id="IPR051052">
    <property type="entry name" value="Diverse_substrate_MTase"/>
</dbReference>
<reference evidence="6 7" key="1">
    <citation type="journal article" date="2013" name="PLoS Genet.">
        <title>The genome and development-dependent transcriptomes of Pyronema confluens: a window into fungal evolution.</title>
        <authorList>
            <person name="Traeger S."/>
            <person name="Altegoer F."/>
            <person name="Freitag M."/>
            <person name="Gabaldon T."/>
            <person name="Kempken F."/>
            <person name="Kumar A."/>
            <person name="Marcet-Houben M."/>
            <person name="Poggeler S."/>
            <person name="Stajich J.E."/>
            <person name="Nowrousian M."/>
        </authorList>
    </citation>
    <scope>NUCLEOTIDE SEQUENCE [LARGE SCALE GENOMIC DNA]</scope>
    <source>
        <strain evidence="7">CBS 100304</strain>
        <tissue evidence="6">Vegetative mycelium</tissue>
    </source>
</reference>
<dbReference type="GO" id="GO:0032259">
    <property type="term" value="P:methylation"/>
    <property type="evidence" value="ECO:0007669"/>
    <property type="project" value="UniProtKB-KW"/>
</dbReference>
<feature type="compositionally biased region" description="Basic and acidic residues" evidence="4">
    <location>
        <begin position="213"/>
        <end position="226"/>
    </location>
</feature>
<keyword evidence="7" id="KW-1185">Reference proteome</keyword>
<dbReference type="SUPFAM" id="SSF53335">
    <property type="entry name" value="S-adenosyl-L-methionine-dependent methyltransferases"/>
    <property type="match status" value="1"/>
</dbReference>
<evidence type="ECO:0000259" key="5">
    <source>
        <dbReference type="Pfam" id="PF08241"/>
    </source>
</evidence>
<feature type="domain" description="Methyltransferase type 11" evidence="5">
    <location>
        <begin position="42"/>
        <end position="137"/>
    </location>
</feature>
<dbReference type="Gene3D" id="3.40.50.150">
    <property type="entry name" value="Vaccinia Virus protein VP39"/>
    <property type="match status" value="1"/>
</dbReference>
<protein>
    <submittedName>
        <fullName evidence="6">Similar to Trans-aconitate 3-methyltransferase acc. no. A6ZRD1</fullName>
    </submittedName>
</protein>
<dbReference type="AlphaFoldDB" id="U4LTT7"/>
<evidence type="ECO:0000313" key="7">
    <source>
        <dbReference type="Proteomes" id="UP000018144"/>
    </source>
</evidence>
<evidence type="ECO:0000256" key="3">
    <source>
        <dbReference type="ARBA" id="ARBA00022679"/>
    </source>
</evidence>
<dbReference type="eggNOG" id="KOG3010">
    <property type="taxonomic scope" value="Eukaryota"/>
</dbReference>
<dbReference type="CDD" id="cd02440">
    <property type="entry name" value="AdoMet_MTases"/>
    <property type="match status" value="1"/>
</dbReference>
<evidence type="ECO:0000256" key="4">
    <source>
        <dbReference type="SAM" id="MobiDB-lite"/>
    </source>
</evidence>
<dbReference type="OrthoDB" id="10027013at2759"/>
<keyword evidence="3 6" id="KW-0808">Transferase</keyword>
<dbReference type="OMA" id="RTWSAYH"/>
<dbReference type="Pfam" id="PF08241">
    <property type="entry name" value="Methyltransf_11"/>
    <property type="match status" value="1"/>
</dbReference>